<evidence type="ECO:0000313" key="3">
    <source>
        <dbReference type="Proteomes" id="UP001597051"/>
    </source>
</evidence>
<evidence type="ECO:0000259" key="1">
    <source>
        <dbReference type="Pfam" id="PF10543"/>
    </source>
</evidence>
<reference evidence="3" key="1">
    <citation type="journal article" date="2019" name="Int. J. Syst. Evol. Microbiol.">
        <title>The Global Catalogue of Microorganisms (GCM) 10K type strain sequencing project: providing services to taxonomists for standard genome sequencing and annotation.</title>
        <authorList>
            <consortium name="The Broad Institute Genomics Platform"/>
            <consortium name="The Broad Institute Genome Sequencing Center for Infectious Disease"/>
            <person name="Wu L."/>
            <person name="Ma J."/>
        </authorList>
    </citation>
    <scope>NUCLEOTIDE SEQUENCE [LARGE SCALE GENOMIC DNA]</scope>
    <source>
        <strain evidence="3">CECT 7649</strain>
    </source>
</reference>
<keyword evidence="3" id="KW-1185">Reference proteome</keyword>
<protein>
    <submittedName>
        <fullName evidence="2">ORF6N domain-containing protein</fullName>
    </submittedName>
</protein>
<dbReference type="InterPro" id="IPR018873">
    <property type="entry name" value="KilA-N_DNA-bd_domain"/>
</dbReference>
<gene>
    <name evidence="2" type="ORF">ACFQ0S_10630</name>
</gene>
<name>A0ABW3J3B8_9FLAO</name>
<dbReference type="Proteomes" id="UP001597051">
    <property type="component" value="Unassembled WGS sequence"/>
</dbReference>
<sequence length="169" mass="19949">MQITTLQSKIYEIRGQKVLLDFDLALLYEVETKVLNQAVKRNVKRFPVDFMFRLTIEESENMRSQIVTAYQNKRNITATPFAFTEQGVAMLSGILNSDVAINVNIAIMRTFVMIRKYALEHKEFNEKLLEMETKYDKKFSDVYDALNYLIKKEEKETIQKERKQIGYKK</sequence>
<feature type="domain" description="KilA-N DNA-binding" evidence="1">
    <location>
        <begin position="8"/>
        <end position="94"/>
    </location>
</feature>
<dbReference type="EMBL" id="JBHTIZ010000026">
    <property type="protein sequence ID" value="MFD0984927.1"/>
    <property type="molecule type" value="Genomic_DNA"/>
</dbReference>
<evidence type="ECO:0000313" key="2">
    <source>
        <dbReference type="EMBL" id="MFD0984927.1"/>
    </source>
</evidence>
<comment type="caution">
    <text evidence="2">The sequence shown here is derived from an EMBL/GenBank/DDBJ whole genome shotgun (WGS) entry which is preliminary data.</text>
</comment>
<accession>A0ABW3J3B8</accession>
<proteinExistence type="predicted"/>
<organism evidence="2 3">
    <name type="scientific">Flavobacterium myungsuense</name>
    <dbReference type="NCBI Taxonomy" id="651823"/>
    <lineage>
        <taxon>Bacteria</taxon>
        <taxon>Pseudomonadati</taxon>
        <taxon>Bacteroidota</taxon>
        <taxon>Flavobacteriia</taxon>
        <taxon>Flavobacteriales</taxon>
        <taxon>Flavobacteriaceae</taxon>
        <taxon>Flavobacterium</taxon>
    </lineage>
</organism>
<dbReference type="RefSeq" id="WP_379757411.1">
    <property type="nucleotide sequence ID" value="NZ_JBHSYB010000027.1"/>
</dbReference>
<dbReference type="Pfam" id="PF10543">
    <property type="entry name" value="ORF6N"/>
    <property type="match status" value="1"/>
</dbReference>